<evidence type="ECO:0000313" key="4">
    <source>
        <dbReference type="Proteomes" id="UP001500738"/>
    </source>
</evidence>
<sequence length="202" mass="21901">MSRDPRVDAYIAAAQPFAQPILKHLRKLVHDHAPGAEETLKWGVPHFVLGGQNLADMAAFKGHATFGFWRDEEVTGSPRDTGAMGSMGRLATLADLPSDEQLAAWIAKGGGPLCRNEAEATQARAETGARPARRPRRGAGGRCRRAGPVGRLLARQSPRLYRMGAGGEARTDARETHRDDRRAGRRGQGPQLEVQELLTLSP</sequence>
<feature type="region of interest" description="Disordered" evidence="1">
    <location>
        <begin position="118"/>
        <end position="202"/>
    </location>
</feature>
<evidence type="ECO:0000259" key="2">
    <source>
        <dbReference type="Pfam" id="PF08818"/>
    </source>
</evidence>
<organism evidence="3 4">
    <name type="scientific">Sphingopyxis soli</name>
    <dbReference type="NCBI Taxonomy" id="592051"/>
    <lineage>
        <taxon>Bacteria</taxon>
        <taxon>Pseudomonadati</taxon>
        <taxon>Pseudomonadota</taxon>
        <taxon>Alphaproteobacteria</taxon>
        <taxon>Sphingomonadales</taxon>
        <taxon>Sphingomonadaceae</taxon>
        <taxon>Sphingopyxis</taxon>
    </lineage>
</organism>
<dbReference type="Pfam" id="PF08818">
    <property type="entry name" value="DUF1801"/>
    <property type="match status" value="1"/>
</dbReference>
<dbReference type="Proteomes" id="UP001500738">
    <property type="component" value="Unassembled WGS sequence"/>
</dbReference>
<dbReference type="Gene3D" id="3.90.1150.200">
    <property type="match status" value="1"/>
</dbReference>
<feature type="compositionally biased region" description="Basic and acidic residues" evidence="1">
    <location>
        <begin position="169"/>
        <end position="182"/>
    </location>
</feature>
<name>A0ABN1M3A5_9SPHN</name>
<evidence type="ECO:0000313" key="3">
    <source>
        <dbReference type="EMBL" id="GAA0863640.1"/>
    </source>
</evidence>
<evidence type="ECO:0000256" key="1">
    <source>
        <dbReference type="SAM" id="MobiDB-lite"/>
    </source>
</evidence>
<dbReference type="RefSeq" id="WP_425516936.1">
    <property type="nucleotide sequence ID" value="NZ_BAAAFE010000007.1"/>
</dbReference>
<comment type="caution">
    <text evidence="3">The sequence shown here is derived from an EMBL/GenBank/DDBJ whole genome shotgun (WGS) entry which is preliminary data.</text>
</comment>
<protein>
    <recommendedName>
        <fullName evidence="2">YdhG-like domain-containing protein</fullName>
    </recommendedName>
</protein>
<feature type="domain" description="YdhG-like" evidence="2">
    <location>
        <begin position="19"/>
        <end position="108"/>
    </location>
</feature>
<dbReference type="InterPro" id="IPR014922">
    <property type="entry name" value="YdhG-like"/>
</dbReference>
<accession>A0ABN1M3A5</accession>
<dbReference type="SUPFAM" id="SSF159888">
    <property type="entry name" value="YdhG-like"/>
    <property type="match status" value="1"/>
</dbReference>
<proteinExistence type="predicted"/>
<feature type="compositionally biased region" description="Basic residues" evidence="1">
    <location>
        <begin position="131"/>
        <end position="145"/>
    </location>
</feature>
<gene>
    <name evidence="3" type="ORF">GCM10009115_14970</name>
</gene>
<keyword evidence="4" id="KW-1185">Reference proteome</keyword>
<dbReference type="EMBL" id="BAAAFE010000007">
    <property type="protein sequence ID" value="GAA0863640.1"/>
    <property type="molecule type" value="Genomic_DNA"/>
</dbReference>
<reference evidence="3 4" key="1">
    <citation type="journal article" date="2019" name="Int. J. Syst. Evol. Microbiol.">
        <title>The Global Catalogue of Microorganisms (GCM) 10K type strain sequencing project: providing services to taxonomists for standard genome sequencing and annotation.</title>
        <authorList>
            <consortium name="The Broad Institute Genomics Platform"/>
            <consortium name="The Broad Institute Genome Sequencing Center for Infectious Disease"/>
            <person name="Wu L."/>
            <person name="Ma J."/>
        </authorList>
    </citation>
    <scope>NUCLEOTIDE SEQUENCE [LARGE SCALE GENOMIC DNA]</scope>
    <source>
        <strain evidence="3 4">JCM 15910</strain>
    </source>
</reference>